<gene>
    <name evidence="11" type="primary">recD</name>
    <name evidence="14" type="ORF">ABT56_21940</name>
</gene>
<feature type="domain" description="RecBCD enzyme subunit RecD N-terminal" evidence="13">
    <location>
        <begin position="10"/>
        <end position="121"/>
    </location>
</feature>
<evidence type="ECO:0000259" key="13">
    <source>
        <dbReference type="Pfam" id="PF21185"/>
    </source>
</evidence>
<dbReference type="SUPFAM" id="SSF52540">
    <property type="entry name" value="P-loop containing nucleoside triphosphate hydrolases"/>
    <property type="match status" value="2"/>
</dbReference>
<dbReference type="GO" id="GO:0016887">
    <property type="term" value="F:ATP hydrolysis activity"/>
    <property type="evidence" value="ECO:0007669"/>
    <property type="project" value="RHEA"/>
</dbReference>
<dbReference type="PATRIC" id="fig|1195763.3.peg.4705"/>
<organism evidence="14 15">
    <name type="scientific">Photobacterium aquae</name>
    <dbReference type="NCBI Taxonomy" id="1195763"/>
    <lineage>
        <taxon>Bacteria</taxon>
        <taxon>Pseudomonadati</taxon>
        <taxon>Pseudomonadota</taxon>
        <taxon>Gammaproteobacteria</taxon>
        <taxon>Vibrionales</taxon>
        <taxon>Vibrionaceae</taxon>
        <taxon>Photobacterium</taxon>
    </lineage>
</organism>
<name>A0A0J1GPC0_9GAMM</name>
<evidence type="ECO:0000259" key="12">
    <source>
        <dbReference type="Pfam" id="PF13538"/>
    </source>
</evidence>
<evidence type="ECO:0000256" key="7">
    <source>
        <dbReference type="ARBA" id="ARBA00022840"/>
    </source>
</evidence>
<keyword evidence="15" id="KW-1185">Reference proteome</keyword>
<evidence type="ECO:0000256" key="6">
    <source>
        <dbReference type="ARBA" id="ARBA00022839"/>
    </source>
</evidence>
<comment type="similarity">
    <text evidence="11">Belongs to the RecD family.</text>
</comment>
<dbReference type="InterPro" id="IPR041851">
    <property type="entry name" value="RecD_N_sf"/>
</dbReference>
<keyword evidence="2 11" id="KW-0547">Nucleotide-binding</keyword>
<protein>
    <recommendedName>
        <fullName evidence="11">RecBCD enzyme subunit RecD</fullName>
        <ecNumber evidence="11">5.6.2.3</ecNumber>
    </recommendedName>
    <alternativeName>
        <fullName evidence="11">DNA 5'-3' helicase subunit RecD</fullName>
    </alternativeName>
    <alternativeName>
        <fullName evidence="11">Exonuclease V subunit RecD</fullName>
        <shortName evidence="11">ExoV subunit RecD</shortName>
    </alternativeName>
    <alternativeName>
        <fullName evidence="11">Helicase/nuclease RecBCD subunit RecD</fullName>
    </alternativeName>
</protein>
<keyword evidence="10 11" id="KW-0413">Isomerase</keyword>
<evidence type="ECO:0000256" key="1">
    <source>
        <dbReference type="ARBA" id="ARBA00022722"/>
    </source>
</evidence>
<sequence length="703" mass="76948">MLKRLQSLVKQGGLRQLDYQFAKFVAQRSPGEDAPLVALVAALASHELGKGHVCLKLDRVRADSLFGLPPSLSVALLDGMSDPTQWLARLRHVAVVSDMSGAGRQARPQATPLILQDGRLYLHRYWHFEQLVAGKLQSAALANEAFSAGGDIMPAVLDMLFPRTYTYLYQALRQLDKEPLSAEQAQQQRQREVCDKLDVVYPQTLDWGCIDRVLTSASRAEELKELDTLVPAAACLNWQKVAAAVAITRQFAVISGGPGTGKTTTVAKLLAALVMQADHRSQGDEEAIPTIKLVAPTGKAAARLTESIGLAVQSLPVDPRIRALIPTQSSTLHRLLGAVPNQVDFRHNKDNPLHLDVLVVDEASMVDLSMMARLLDAMPPHAKLILLGDKDQLSSVEAGAVLGDICAFSKQGYSAEHAQQLSRLTGYQLAGGNDSGVLVSAIADSLCMLRKSYRFHAESGIGQLAKAINMGEPALVDQVCTRGYKDIKVASLSADSYKDMIHKTVTFYRDYLDAIEHKKSPKEVLDAFAAVRLLCALREGDFGVSGLNQRIERELGQIGKISQTEDTWYVGRPVMITRNDHGLGLYNGDIGIAMMDETVDPAKPHMRVFFDMPDGTIRSVLPSRLPEHETVYAMTIHKSQGSEFADTLMVLPADFSPILTRELVYTGVTRAKARLYLYAQPEVIQRSVKRRTERASGLADLLG</sequence>
<feature type="domain" description="UvrD-like helicase C-terminal" evidence="12">
    <location>
        <begin position="631"/>
        <end position="678"/>
    </location>
</feature>
<dbReference type="Pfam" id="PF13538">
    <property type="entry name" value="UvrD_C_2"/>
    <property type="match status" value="1"/>
</dbReference>
<dbReference type="GO" id="GO:0003677">
    <property type="term" value="F:DNA binding"/>
    <property type="evidence" value="ECO:0007669"/>
    <property type="project" value="UniProtKB-UniRule"/>
</dbReference>
<accession>A0A0J1GPC0</accession>
<evidence type="ECO:0000256" key="9">
    <source>
        <dbReference type="ARBA" id="ARBA00023204"/>
    </source>
</evidence>
<feature type="binding site" evidence="11">
    <location>
        <begin position="256"/>
        <end position="263"/>
    </location>
    <ligand>
        <name>ATP</name>
        <dbReference type="ChEBI" id="CHEBI:30616"/>
    </ligand>
</feature>
<dbReference type="Proteomes" id="UP000036097">
    <property type="component" value="Unassembled WGS sequence"/>
</dbReference>
<evidence type="ECO:0000256" key="8">
    <source>
        <dbReference type="ARBA" id="ARBA00023125"/>
    </source>
</evidence>
<keyword evidence="4 11" id="KW-0378">Hydrolase</keyword>
<comment type="subunit">
    <text evidence="11">Heterotrimer of RecB, RecC and RecD. All subunits contribute to DNA-binding.</text>
</comment>
<dbReference type="HAMAP" id="MF_01487">
    <property type="entry name" value="RecD"/>
    <property type="match status" value="1"/>
</dbReference>
<dbReference type="CDD" id="cd18809">
    <property type="entry name" value="SF1_C_RecD"/>
    <property type="match status" value="1"/>
</dbReference>
<dbReference type="GO" id="GO:0005524">
    <property type="term" value="F:ATP binding"/>
    <property type="evidence" value="ECO:0007669"/>
    <property type="project" value="UniProtKB-UniRule"/>
</dbReference>
<dbReference type="GO" id="GO:0000724">
    <property type="term" value="P:double-strand break repair via homologous recombination"/>
    <property type="evidence" value="ECO:0007669"/>
    <property type="project" value="UniProtKB-UniRule"/>
</dbReference>
<dbReference type="InterPro" id="IPR027785">
    <property type="entry name" value="UvrD-like_helicase_C"/>
</dbReference>
<dbReference type="GO" id="GO:0008854">
    <property type="term" value="F:exodeoxyribonuclease V activity"/>
    <property type="evidence" value="ECO:0007669"/>
    <property type="project" value="InterPro"/>
</dbReference>
<dbReference type="OrthoDB" id="9803432at2"/>
<comment type="miscellaneous">
    <text evidence="11">In the RecBCD complex, RecB has a slow 3'-5' helicase, an exonuclease activity and loads RecA onto ssDNA, RecD has a fast 5'-3' helicase activity, while RecC stimulates the ATPase and processivity of the RecB helicase and contributes to recognition of the Chi site.</text>
</comment>
<dbReference type="NCBIfam" id="NF008127">
    <property type="entry name" value="PRK10875.1"/>
    <property type="match status" value="1"/>
</dbReference>
<dbReference type="EMBL" id="LDOT01000051">
    <property type="protein sequence ID" value="KLV01618.1"/>
    <property type="molecule type" value="Genomic_DNA"/>
</dbReference>
<dbReference type="CDD" id="cd17933">
    <property type="entry name" value="DEXSc_RecD-like"/>
    <property type="match status" value="1"/>
</dbReference>
<evidence type="ECO:0000256" key="10">
    <source>
        <dbReference type="ARBA" id="ARBA00023235"/>
    </source>
</evidence>
<dbReference type="InterPro" id="IPR027417">
    <property type="entry name" value="P-loop_NTPase"/>
</dbReference>
<keyword evidence="1 11" id="KW-0540">Nuclease</keyword>
<evidence type="ECO:0000313" key="14">
    <source>
        <dbReference type="EMBL" id="KLV01618.1"/>
    </source>
</evidence>
<dbReference type="STRING" id="1195763.ABT56_21940"/>
<dbReference type="AlphaFoldDB" id="A0A0J1GPC0"/>
<dbReference type="PANTHER" id="PTHR43788">
    <property type="entry name" value="DNA2/NAM7 HELICASE FAMILY MEMBER"/>
    <property type="match status" value="1"/>
</dbReference>
<dbReference type="PANTHER" id="PTHR43788:SF6">
    <property type="entry name" value="DNA HELICASE B"/>
    <property type="match status" value="1"/>
</dbReference>
<evidence type="ECO:0000313" key="15">
    <source>
        <dbReference type="Proteomes" id="UP000036097"/>
    </source>
</evidence>
<keyword evidence="7 11" id="KW-0067">ATP-binding</keyword>
<keyword evidence="9 11" id="KW-0234">DNA repair</keyword>
<dbReference type="GO" id="GO:0043139">
    <property type="term" value="F:5'-3' DNA helicase activity"/>
    <property type="evidence" value="ECO:0007669"/>
    <property type="project" value="UniProtKB-UniRule"/>
</dbReference>
<dbReference type="GO" id="GO:0009338">
    <property type="term" value="C:exodeoxyribonuclease V complex"/>
    <property type="evidence" value="ECO:0007669"/>
    <property type="project" value="InterPro"/>
</dbReference>
<evidence type="ECO:0000256" key="2">
    <source>
        <dbReference type="ARBA" id="ARBA00022741"/>
    </source>
</evidence>
<reference evidence="14 15" key="1">
    <citation type="submission" date="2015-05" db="EMBL/GenBank/DDBJ databases">
        <title>Photobacterium galathea sp. nov.</title>
        <authorList>
            <person name="Machado H."/>
            <person name="Gram L."/>
        </authorList>
    </citation>
    <scope>NUCLEOTIDE SEQUENCE [LARGE SCALE GENOMIC DNA]</scope>
    <source>
        <strain evidence="14 15">CGMCC 1.12159</strain>
    </source>
</reference>
<keyword evidence="8 11" id="KW-0238">DNA-binding</keyword>
<dbReference type="EC" id="5.6.2.3" evidence="11"/>
<comment type="caution">
    <text evidence="14">The sequence shown here is derived from an EMBL/GenBank/DDBJ whole genome shotgun (WGS) entry which is preliminary data.</text>
</comment>
<keyword evidence="6 11" id="KW-0269">Exonuclease</keyword>
<evidence type="ECO:0000256" key="3">
    <source>
        <dbReference type="ARBA" id="ARBA00022763"/>
    </source>
</evidence>
<dbReference type="Pfam" id="PF13245">
    <property type="entry name" value="AAA_19"/>
    <property type="match status" value="1"/>
</dbReference>
<dbReference type="NCBIfam" id="TIGR01447">
    <property type="entry name" value="recD"/>
    <property type="match status" value="1"/>
</dbReference>
<dbReference type="Gene3D" id="1.10.10.1020">
    <property type="entry name" value="RecBCD complex, subunit RecD, N-terminal domain"/>
    <property type="match status" value="1"/>
</dbReference>
<dbReference type="Pfam" id="PF21185">
    <property type="entry name" value="RecD_N"/>
    <property type="match status" value="1"/>
</dbReference>
<keyword evidence="3 11" id="KW-0227">DNA damage</keyword>
<dbReference type="InterPro" id="IPR050534">
    <property type="entry name" value="Coronavir_polyprotein_1ab"/>
</dbReference>
<dbReference type="FunFam" id="3.40.50.300:FF:000912">
    <property type="entry name" value="RecBCD enzyme subunit RecD"/>
    <property type="match status" value="1"/>
</dbReference>
<dbReference type="InterPro" id="IPR049550">
    <property type="entry name" value="RecD_N"/>
</dbReference>
<proteinExistence type="inferred from homology"/>
<dbReference type="InterPro" id="IPR006344">
    <property type="entry name" value="RecD"/>
</dbReference>
<dbReference type="Gene3D" id="3.40.50.300">
    <property type="entry name" value="P-loop containing nucleotide triphosphate hydrolases"/>
    <property type="match status" value="3"/>
</dbReference>
<evidence type="ECO:0000256" key="4">
    <source>
        <dbReference type="ARBA" id="ARBA00022801"/>
    </source>
</evidence>
<comment type="function">
    <text evidence="11">A helicase/nuclease that prepares dsDNA breaks (DSB) for recombinational DNA repair. Binds to DSBs and unwinds DNA via a highly rapid and processive ATP-dependent bidirectional helicase activity. Unwinds dsDNA until it encounters a Chi (crossover hotspot instigator) sequence from the 3' direction. Cuts ssDNA a few nucleotides 3' to the Chi site. The properties and activities of the enzyme are changed at Chi. The Chi-altered holoenzyme produces a long 3'-ssDNA overhang and facilitates RecA-binding to the ssDNA for homologous DNA recombination and repair. Holoenzyme degrades any linearized DNA that is unable to undergo homologous recombination. In the holoenzyme this subunit has ssDNA-dependent ATPase and 5'-3' helicase activity. When added to pre-assembled RecBC greatly stimulates nuclease activity and augments holoenzyme processivity. Negatively regulates the RecA-loading ability of RecBCD.</text>
</comment>
<dbReference type="RefSeq" id="WP_047881053.1">
    <property type="nucleotide sequence ID" value="NZ_LDOT01000051.1"/>
</dbReference>
<dbReference type="GO" id="GO:0017116">
    <property type="term" value="F:single-stranded DNA helicase activity"/>
    <property type="evidence" value="ECO:0007669"/>
    <property type="project" value="TreeGrafter"/>
</dbReference>
<keyword evidence="5 11" id="KW-0347">Helicase</keyword>
<evidence type="ECO:0000256" key="5">
    <source>
        <dbReference type="ARBA" id="ARBA00022806"/>
    </source>
</evidence>
<evidence type="ECO:0000256" key="11">
    <source>
        <dbReference type="HAMAP-Rule" id="MF_01487"/>
    </source>
</evidence>
<comment type="catalytic activity">
    <reaction evidence="11">
        <text>ATP + H2O = ADP + phosphate + H(+)</text>
        <dbReference type="Rhea" id="RHEA:13065"/>
        <dbReference type="ChEBI" id="CHEBI:15377"/>
        <dbReference type="ChEBI" id="CHEBI:15378"/>
        <dbReference type="ChEBI" id="CHEBI:30616"/>
        <dbReference type="ChEBI" id="CHEBI:43474"/>
        <dbReference type="ChEBI" id="CHEBI:456216"/>
        <dbReference type="EC" id="5.6.2.3"/>
    </reaction>
</comment>